<protein>
    <submittedName>
        <fullName evidence="2">Uncharacterized protein</fullName>
    </submittedName>
</protein>
<proteinExistence type="predicted"/>
<evidence type="ECO:0000313" key="2">
    <source>
        <dbReference type="EMBL" id="UJG42606.1"/>
    </source>
</evidence>
<organism evidence="2">
    <name type="scientific">Candidatus Heimdallarchaeum endolithica</name>
    <dbReference type="NCBI Taxonomy" id="2876572"/>
    <lineage>
        <taxon>Archaea</taxon>
        <taxon>Promethearchaeati</taxon>
        <taxon>Candidatus Heimdallarchaeota</taxon>
        <taxon>Candidatus Heimdallarchaeia (ex Rinke et al. 2021) (nom. nud.)</taxon>
        <taxon>Candidatus Heimdallarchaeales</taxon>
        <taxon>Candidatus Heimdallarchaeaceae</taxon>
        <taxon>Candidatus Heimdallarchaeum</taxon>
    </lineage>
</organism>
<reference evidence="2" key="1">
    <citation type="journal article" date="2022" name="Nat. Microbiol.">
        <title>Unique mobile elements and scalable gene flow at the prokaryote-eukaryote boundary revealed by circularized Asgard archaea genomes.</title>
        <authorList>
            <person name="Wu F."/>
            <person name="Speth D.R."/>
            <person name="Philosof A."/>
            <person name="Cremiere A."/>
            <person name="Narayanan A."/>
            <person name="Barco R.A."/>
            <person name="Connon S.A."/>
            <person name="Amend J.P."/>
            <person name="Antoshechkin I.A."/>
            <person name="Orphan V.J."/>
        </authorList>
    </citation>
    <scope>NUCLEOTIDE SEQUENCE</scope>
    <source>
        <strain evidence="2">PR6</strain>
    </source>
</reference>
<name>A0A9Y1BPJ3_9ARCH</name>
<evidence type="ECO:0000256" key="1">
    <source>
        <dbReference type="SAM" id="MobiDB-lite"/>
    </source>
</evidence>
<gene>
    <name evidence="2" type="ORF">K9W46_09445</name>
</gene>
<sequence length="51" mass="5763">MGGKKKNCNYQKAKTLINNLEAVIRQEKEKIDKKEKRKMAKTPTKSTGGVV</sequence>
<dbReference type="AlphaFoldDB" id="A0A9Y1BPJ3"/>
<accession>A0A9Y1BPJ3</accession>
<dbReference type="Proteomes" id="UP001200513">
    <property type="component" value="Chromosome"/>
</dbReference>
<feature type="region of interest" description="Disordered" evidence="1">
    <location>
        <begin position="29"/>
        <end position="51"/>
    </location>
</feature>
<dbReference type="EMBL" id="CP084167">
    <property type="protein sequence ID" value="UJG42606.1"/>
    <property type="molecule type" value="Genomic_DNA"/>
</dbReference>